<evidence type="ECO:0000256" key="2">
    <source>
        <dbReference type="ARBA" id="ARBA00006490"/>
    </source>
</evidence>
<comment type="cofactor">
    <cofactor evidence="1">
        <name>pyridoxal 5'-phosphate</name>
        <dbReference type="ChEBI" id="CHEBI:597326"/>
    </cofactor>
</comment>
<dbReference type="Gene3D" id="3.40.640.10">
    <property type="entry name" value="Type I PLP-dependent aspartate aminotransferase-like (Major domain)"/>
    <property type="match status" value="1"/>
</dbReference>
<dbReference type="InterPro" id="IPR015424">
    <property type="entry name" value="PyrdxlP-dep_Trfase"/>
</dbReference>
<dbReference type="GO" id="GO:0051536">
    <property type="term" value="F:iron-sulfur cluster binding"/>
    <property type="evidence" value="ECO:0007669"/>
    <property type="project" value="UniProtKB-KW"/>
</dbReference>
<comment type="similarity">
    <text evidence="2">Belongs to the class-V pyridoxal-phosphate-dependent aminotransferase family. NifS/IscS subfamily.</text>
</comment>
<evidence type="ECO:0000256" key="3">
    <source>
        <dbReference type="ARBA" id="ARBA00022679"/>
    </source>
</evidence>
<evidence type="ECO:0000256" key="7">
    <source>
        <dbReference type="ARBA" id="ARBA00023014"/>
    </source>
</evidence>
<dbReference type="PIRSF" id="PIRSF005572">
    <property type="entry name" value="NifS"/>
    <property type="match status" value="1"/>
</dbReference>
<dbReference type="SUPFAM" id="SSF53383">
    <property type="entry name" value="PLP-dependent transferases"/>
    <property type="match status" value="1"/>
</dbReference>
<dbReference type="InterPro" id="IPR015421">
    <property type="entry name" value="PyrdxlP-dep_Trfase_major"/>
</dbReference>
<evidence type="ECO:0000256" key="1">
    <source>
        <dbReference type="ARBA" id="ARBA00001933"/>
    </source>
</evidence>
<keyword evidence="7" id="KW-0411">Iron-sulfur</keyword>
<dbReference type="Pfam" id="PF00266">
    <property type="entry name" value="Aminotran_5"/>
    <property type="match status" value="1"/>
</dbReference>
<keyword evidence="3" id="KW-0808">Transferase</keyword>
<evidence type="ECO:0000313" key="9">
    <source>
        <dbReference type="EMBL" id="CAB5009010.1"/>
    </source>
</evidence>
<name>A0A6J7PU05_9ZZZZ</name>
<sequence length="373" mass="39296">MDPSSASGSVQRVVRVTGNFQNEAPLHPDARATLLDAIDQGWSDPRKLHQVSAKAKILRNHAIESIATALSLHRDEIEIVGEPLLGYQLSISGLLKSDTPFIHSAVERREVMAIARAHGNSTMIGIDGVGKLDIGKIAALAPTANSVISLQVANGETGVIQPIEEIVALSNGAMIACDYTSAGVDLPLPSRFSTALFDARSWHGPAGVGVLAIRDSANWRNPLPHIGVARTPGSSSLPLLLAAAVALESWHGARKEDAKSLRALNSTLRAGITKEIADVTIAGDLDQSLPHLLSISIDNIEGEELLRELDNEGIQVDAGSACSADDIEPSHVLRAMGIATAGNIRITLHPGSTESEITNLVANIKSAVSKLRS</sequence>
<evidence type="ECO:0000256" key="4">
    <source>
        <dbReference type="ARBA" id="ARBA00022723"/>
    </source>
</evidence>
<dbReference type="PANTHER" id="PTHR11601">
    <property type="entry name" value="CYSTEINE DESULFURYLASE FAMILY MEMBER"/>
    <property type="match status" value="1"/>
</dbReference>
<dbReference type="Gene3D" id="3.90.1150.10">
    <property type="entry name" value="Aspartate Aminotransferase, domain 1"/>
    <property type="match status" value="1"/>
</dbReference>
<accession>A0A6J7PU05</accession>
<feature type="domain" description="Aminotransferase class V" evidence="8">
    <location>
        <begin position="122"/>
        <end position="360"/>
    </location>
</feature>
<evidence type="ECO:0000259" key="8">
    <source>
        <dbReference type="Pfam" id="PF00266"/>
    </source>
</evidence>
<keyword evidence="6" id="KW-0408">Iron</keyword>
<dbReference type="AlphaFoldDB" id="A0A6J7PU05"/>
<keyword evidence="4" id="KW-0479">Metal-binding</keyword>
<evidence type="ECO:0000256" key="5">
    <source>
        <dbReference type="ARBA" id="ARBA00022898"/>
    </source>
</evidence>
<keyword evidence="5" id="KW-0663">Pyridoxal phosphate</keyword>
<dbReference type="InterPro" id="IPR000192">
    <property type="entry name" value="Aminotrans_V_dom"/>
</dbReference>
<dbReference type="GO" id="GO:0016740">
    <property type="term" value="F:transferase activity"/>
    <property type="evidence" value="ECO:0007669"/>
    <property type="project" value="UniProtKB-KW"/>
</dbReference>
<proteinExistence type="inferred from homology"/>
<evidence type="ECO:0000256" key="6">
    <source>
        <dbReference type="ARBA" id="ARBA00023004"/>
    </source>
</evidence>
<organism evidence="9">
    <name type="scientific">freshwater metagenome</name>
    <dbReference type="NCBI Taxonomy" id="449393"/>
    <lineage>
        <taxon>unclassified sequences</taxon>
        <taxon>metagenomes</taxon>
        <taxon>ecological metagenomes</taxon>
    </lineage>
</organism>
<reference evidence="9" key="1">
    <citation type="submission" date="2020-05" db="EMBL/GenBank/DDBJ databases">
        <authorList>
            <person name="Chiriac C."/>
            <person name="Salcher M."/>
            <person name="Ghai R."/>
            <person name="Kavagutti S V."/>
        </authorList>
    </citation>
    <scope>NUCLEOTIDE SEQUENCE</scope>
</reference>
<dbReference type="InterPro" id="IPR015422">
    <property type="entry name" value="PyrdxlP-dep_Trfase_small"/>
</dbReference>
<gene>
    <name evidence="9" type="ORF">UFOPK4049_00925</name>
</gene>
<dbReference type="PANTHER" id="PTHR11601:SF34">
    <property type="entry name" value="CYSTEINE DESULFURASE"/>
    <property type="match status" value="1"/>
</dbReference>
<protein>
    <submittedName>
        <fullName evidence="9">Unannotated protein</fullName>
    </submittedName>
</protein>
<dbReference type="EMBL" id="CAFBPB010000123">
    <property type="protein sequence ID" value="CAB5009010.1"/>
    <property type="molecule type" value="Genomic_DNA"/>
</dbReference>
<dbReference type="GO" id="GO:0046872">
    <property type="term" value="F:metal ion binding"/>
    <property type="evidence" value="ECO:0007669"/>
    <property type="project" value="UniProtKB-KW"/>
</dbReference>
<dbReference type="InterPro" id="IPR016454">
    <property type="entry name" value="Cysteine_dSase"/>
</dbReference>